<proteinExistence type="predicted"/>
<dbReference type="AlphaFoldDB" id="A0AAE0KVI4"/>
<sequence>MLASFARWMRNVAAMCAKTTPWPTCIIWHGAANSQPLEVLGTAWPARSKLNVQNMPASEAGGESFVEEIEGLPMSKLSVESSASSSDV</sequence>
<evidence type="ECO:0000313" key="2">
    <source>
        <dbReference type="Proteomes" id="UP001190700"/>
    </source>
</evidence>
<gene>
    <name evidence="1" type="ORF">CYMTET_28831</name>
</gene>
<name>A0AAE0KVI4_9CHLO</name>
<reference evidence="1 2" key="1">
    <citation type="journal article" date="2015" name="Genome Biol. Evol.">
        <title>Comparative Genomics of a Bacterivorous Green Alga Reveals Evolutionary Causalities and Consequences of Phago-Mixotrophic Mode of Nutrition.</title>
        <authorList>
            <person name="Burns J.A."/>
            <person name="Paasch A."/>
            <person name="Narechania A."/>
            <person name="Kim E."/>
        </authorList>
    </citation>
    <scope>NUCLEOTIDE SEQUENCE [LARGE SCALE GENOMIC DNA]</scope>
    <source>
        <strain evidence="1 2">PLY_AMNH</strain>
    </source>
</reference>
<dbReference type="EMBL" id="LGRX02016320">
    <property type="protein sequence ID" value="KAK3262308.1"/>
    <property type="molecule type" value="Genomic_DNA"/>
</dbReference>
<dbReference type="Proteomes" id="UP001190700">
    <property type="component" value="Unassembled WGS sequence"/>
</dbReference>
<evidence type="ECO:0000313" key="1">
    <source>
        <dbReference type="EMBL" id="KAK3262308.1"/>
    </source>
</evidence>
<comment type="caution">
    <text evidence="1">The sequence shown here is derived from an EMBL/GenBank/DDBJ whole genome shotgun (WGS) entry which is preliminary data.</text>
</comment>
<accession>A0AAE0KVI4</accession>
<keyword evidence="2" id="KW-1185">Reference proteome</keyword>
<organism evidence="1 2">
    <name type="scientific">Cymbomonas tetramitiformis</name>
    <dbReference type="NCBI Taxonomy" id="36881"/>
    <lineage>
        <taxon>Eukaryota</taxon>
        <taxon>Viridiplantae</taxon>
        <taxon>Chlorophyta</taxon>
        <taxon>Pyramimonadophyceae</taxon>
        <taxon>Pyramimonadales</taxon>
        <taxon>Pyramimonadaceae</taxon>
        <taxon>Cymbomonas</taxon>
    </lineage>
</organism>
<protein>
    <submittedName>
        <fullName evidence="1">Uncharacterized protein</fullName>
    </submittedName>
</protein>